<accession>V8REY0</accession>
<proteinExistence type="predicted"/>
<evidence type="ECO:0000313" key="1">
    <source>
        <dbReference type="EMBL" id="ETF09829.1"/>
    </source>
</evidence>
<gene>
    <name evidence="1" type="ORF">PMO01_10945</name>
</gene>
<dbReference type="EMBL" id="AYMZ01000003">
    <property type="protein sequence ID" value="ETF09829.1"/>
    <property type="molecule type" value="Genomic_DNA"/>
</dbReference>
<name>V8REY0_9PSED</name>
<dbReference type="PATRIC" id="fig|1395516.4.peg.2224"/>
<comment type="caution">
    <text evidence="1">The sequence shown here is derived from an EMBL/GenBank/DDBJ whole genome shotgun (WGS) entry which is preliminary data.</text>
</comment>
<reference evidence="1 2" key="1">
    <citation type="journal article" date="2014" name="Genome Announc.">
        <title>Draft Genome Sequence of Pseudomonas moraviensis R28-S.</title>
        <authorList>
            <person name="Hunter S.S."/>
            <person name="Yano H."/>
            <person name="Loftie-Eaton W."/>
            <person name="Hughes J."/>
            <person name="De Gelder L."/>
            <person name="Stragier P."/>
            <person name="De Vos P."/>
            <person name="Settles M.L."/>
            <person name="Top E.M."/>
        </authorList>
    </citation>
    <scope>NUCLEOTIDE SEQUENCE [LARGE SCALE GENOMIC DNA]</scope>
    <source>
        <strain evidence="2">R28</strain>
    </source>
</reference>
<protein>
    <submittedName>
        <fullName evidence="1">Uncharacterized protein</fullName>
    </submittedName>
</protein>
<dbReference type="Proteomes" id="UP000024771">
    <property type="component" value="Chromosome"/>
</dbReference>
<organism evidence="1 2">
    <name type="scientific">Pseudomonas moraviensis R28-S</name>
    <dbReference type="NCBI Taxonomy" id="1395516"/>
    <lineage>
        <taxon>Bacteria</taxon>
        <taxon>Pseudomonadati</taxon>
        <taxon>Pseudomonadota</taxon>
        <taxon>Gammaproteobacteria</taxon>
        <taxon>Pseudomonadales</taxon>
        <taxon>Pseudomonadaceae</taxon>
        <taxon>Pseudomonas</taxon>
    </lineage>
</organism>
<dbReference type="HOGENOM" id="CLU_3357847_0_0_6"/>
<dbReference type="AlphaFoldDB" id="V8REY0"/>
<evidence type="ECO:0000313" key="2">
    <source>
        <dbReference type="Proteomes" id="UP000024771"/>
    </source>
</evidence>
<sequence length="36" mass="4201">MNLQHPAVVQTYVTVIDEKEIYDAIHQFRVLEISPC</sequence>